<dbReference type="OrthoDB" id="442176at2759"/>
<dbReference type="InterPro" id="IPR033469">
    <property type="entry name" value="CYTH-like_dom_sf"/>
</dbReference>
<organism evidence="2 3">
    <name type="scientific">Ampelomyces quisqualis</name>
    <name type="common">Powdery mildew agent</name>
    <dbReference type="NCBI Taxonomy" id="50730"/>
    <lineage>
        <taxon>Eukaryota</taxon>
        <taxon>Fungi</taxon>
        <taxon>Dikarya</taxon>
        <taxon>Ascomycota</taxon>
        <taxon>Pezizomycotina</taxon>
        <taxon>Dothideomycetes</taxon>
        <taxon>Pleosporomycetidae</taxon>
        <taxon>Pleosporales</taxon>
        <taxon>Pleosporineae</taxon>
        <taxon>Phaeosphaeriaceae</taxon>
        <taxon>Ampelomyces</taxon>
    </lineage>
</organism>
<accession>A0A6A5QMH7</accession>
<dbReference type="InterPro" id="IPR023577">
    <property type="entry name" value="CYTH_domain"/>
</dbReference>
<dbReference type="SUPFAM" id="SSF55154">
    <property type="entry name" value="CYTH-like phosphatases"/>
    <property type="match status" value="1"/>
</dbReference>
<evidence type="ECO:0000313" key="3">
    <source>
        <dbReference type="Proteomes" id="UP000800096"/>
    </source>
</evidence>
<dbReference type="EMBL" id="ML979135">
    <property type="protein sequence ID" value="KAF1916981.1"/>
    <property type="molecule type" value="Genomic_DNA"/>
</dbReference>
<reference evidence="2" key="1">
    <citation type="journal article" date="2020" name="Stud. Mycol.">
        <title>101 Dothideomycetes genomes: a test case for predicting lifestyles and emergence of pathogens.</title>
        <authorList>
            <person name="Haridas S."/>
            <person name="Albert R."/>
            <person name="Binder M."/>
            <person name="Bloem J."/>
            <person name="Labutti K."/>
            <person name="Salamov A."/>
            <person name="Andreopoulos B."/>
            <person name="Baker S."/>
            <person name="Barry K."/>
            <person name="Bills G."/>
            <person name="Bluhm B."/>
            <person name="Cannon C."/>
            <person name="Castanera R."/>
            <person name="Culley D."/>
            <person name="Daum C."/>
            <person name="Ezra D."/>
            <person name="Gonzalez J."/>
            <person name="Henrissat B."/>
            <person name="Kuo A."/>
            <person name="Liang C."/>
            <person name="Lipzen A."/>
            <person name="Lutzoni F."/>
            <person name="Magnuson J."/>
            <person name="Mondo S."/>
            <person name="Nolan M."/>
            <person name="Ohm R."/>
            <person name="Pangilinan J."/>
            <person name="Park H.-J."/>
            <person name="Ramirez L."/>
            <person name="Alfaro M."/>
            <person name="Sun H."/>
            <person name="Tritt A."/>
            <person name="Yoshinaga Y."/>
            <person name="Zwiers L.-H."/>
            <person name="Turgeon B."/>
            <person name="Goodwin S."/>
            <person name="Spatafora J."/>
            <person name="Crous P."/>
            <person name="Grigoriev I."/>
        </authorList>
    </citation>
    <scope>NUCLEOTIDE SEQUENCE</scope>
    <source>
        <strain evidence="2">HMLAC05119</strain>
    </source>
</reference>
<dbReference type="AlphaFoldDB" id="A0A6A5QMH7"/>
<sequence>MTPLKRAFAQTRIYQHAASIITKPGFSLEVERKFVPTPASLVRLRKNNGDPPFHSHTYLGRKVLKEFYLQHRSIDLMSHGIYLRVRNGVYEAKVRRAGNRTNTTSHELVGEKEVGGFIATAFPHAALRLEDMLPCCWMRTLRDEWKVDGFNVAVDHTLFGHWKTGRPAYPQLPHLVAEVELCRAGNSEDEGAELDRGIETFMEKNEWAFPSTEKAVGKLVAWERWSERGAMDEKRMEGEWK</sequence>
<gene>
    <name evidence="2" type="ORF">BDU57DRAFT_548574</name>
</gene>
<evidence type="ECO:0000313" key="2">
    <source>
        <dbReference type="EMBL" id="KAF1916981.1"/>
    </source>
</evidence>
<evidence type="ECO:0000259" key="1">
    <source>
        <dbReference type="Pfam" id="PF01928"/>
    </source>
</evidence>
<feature type="domain" description="CYTH" evidence="1">
    <location>
        <begin position="28"/>
        <end position="199"/>
    </location>
</feature>
<protein>
    <recommendedName>
        <fullName evidence="1">CYTH domain-containing protein</fullName>
    </recommendedName>
</protein>
<dbReference type="GO" id="GO:0016462">
    <property type="term" value="F:pyrophosphatase activity"/>
    <property type="evidence" value="ECO:0007669"/>
    <property type="project" value="UniProtKB-ARBA"/>
</dbReference>
<keyword evidence="3" id="KW-1185">Reference proteome</keyword>
<dbReference type="Gene3D" id="2.40.320.10">
    <property type="entry name" value="Hypothetical Protein Pfu-838710-001"/>
    <property type="match status" value="1"/>
</dbReference>
<dbReference type="Pfam" id="PF01928">
    <property type="entry name" value="CYTH"/>
    <property type="match status" value="1"/>
</dbReference>
<proteinExistence type="predicted"/>
<dbReference type="Proteomes" id="UP000800096">
    <property type="component" value="Unassembled WGS sequence"/>
</dbReference>
<name>A0A6A5QMH7_AMPQU</name>